<accession>A0A9P7G710</accession>
<dbReference type="InterPro" id="IPR015260">
    <property type="entry name" value="Syntaxin-6/10/61_N"/>
</dbReference>
<reference evidence="6" key="2">
    <citation type="submission" date="2021-10" db="EMBL/GenBank/DDBJ databases">
        <title>Phylogenomics reveals ancestral predisposition of the termite-cultivated fungus Termitomyces towards a domesticated lifestyle.</title>
        <authorList>
            <person name="Auxier B."/>
            <person name="Grum-Grzhimaylo A."/>
            <person name="Cardenas M.E."/>
            <person name="Lodge J.D."/>
            <person name="Laessoe T."/>
            <person name="Pedersen O."/>
            <person name="Smith M.E."/>
            <person name="Kuyper T.W."/>
            <person name="Franco-Molano E.A."/>
            <person name="Baroni T.J."/>
            <person name="Aanen D.K."/>
        </authorList>
    </citation>
    <scope>NUCLEOTIDE SEQUENCE</scope>
    <source>
        <strain evidence="6">AP01</strain>
        <tissue evidence="6">Mycelium</tissue>
    </source>
</reference>
<keyword evidence="1" id="KW-0653">Protein transport</keyword>
<dbReference type="EMBL" id="JABCKV010000061">
    <property type="protein sequence ID" value="KAG5644708.1"/>
    <property type="molecule type" value="Genomic_DNA"/>
</dbReference>
<evidence type="ECO:0000256" key="2">
    <source>
        <dbReference type="ARBA" id="ARBA00046280"/>
    </source>
</evidence>
<evidence type="ECO:0000256" key="1">
    <source>
        <dbReference type="ARBA" id="ARBA00022927"/>
    </source>
</evidence>
<dbReference type="CDD" id="cd21442">
    <property type="entry name" value="SNARE_NTD_STX6-like"/>
    <property type="match status" value="1"/>
</dbReference>
<keyword evidence="3" id="KW-0175">Coiled coil</keyword>
<dbReference type="Pfam" id="PF09177">
    <property type="entry name" value="STX6_10_61_N"/>
    <property type="match status" value="1"/>
</dbReference>
<comment type="subcellular location">
    <subcellularLocation>
        <location evidence="2">Endomembrane system</location>
        <topology evidence="2">Single-pass type IV membrane protein</topology>
    </subcellularLocation>
</comment>
<dbReference type="SUPFAM" id="SSF47661">
    <property type="entry name" value="t-snare proteins"/>
    <property type="match status" value="1"/>
</dbReference>
<dbReference type="OrthoDB" id="546861at2759"/>
<evidence type="ECO:0000256" key="3">
    <source>
        <dbReference type="SAM" id="Coils"/>
    </source>
</evidence>
<evidence type="ECO:0000313" key="7">
    <source>
        <dbReference type="Proteomes" id="UP000775547"/>
    </source>
</evidence>
<keyword evidence="1" id="KW-0813">Transport</keyword>
<dbReference type="SUPFAM" id="SSF58038">
    <property type="entry name" value="SNARE fusion complex"/>
    <property type="match status" value="1"/>
</dbReference>
<dbReference type="InterPro" id="IPR010989">
    <property type="entry name" value="SNARE"/>
</dbReference>
<evidence type="ECO:0000259" key="5">
    <source>
        <dbReference type="Pfam" id="PF09177"/>
    </source>
</evidence>
<protein>
    <recommendedName>
        <fullName evidence="5">Syntaxin 6/10/61 N-terminal domain-containing protein</fullName>
    </recommendedName>
</protein>
<sequence>MVPEANSPPDIPSRLSSLNVTSDHTYLLSSVDDHLSYSFPTQDAMSTDPYHAVEQEVQTTLQTAAQLRSSYRRIQSTARDDSEELAWALNELKATLATLEADLEDLDESVKYVKPSVLRRDNSLNNATGLWNQLMHECLGSTMPKCNDGGGMLAMCGRKSSGSKGGLASPRPEREIGEADDHQEAWAREEQQLIMQEQDRTMDTIAGTLHTLAQQAGLMGQEIVEHNESVHRFTLPSAE</sequence>
<feature type="coiled-coil region" evidence="3">
    <location>
        <begin position="82"/>
        <end position="109"/>
    </location>
</feature>
<organism evidence="6 7">
    <name type="scientific">Asterophora parasitica</name>
    <dbReference type="NCBI Taxonomy" id="117018"/>
    <lineage>
        <taxon>Eukaryota</taxon>
        <taxon>Fungi</taxon>
        <taxon>Dikarya</taxon>
        <taxon>Basidiomycota</taxon>
        <taxon>Agaricomycotina</taxon>
        <taxon>Agaricomycetes</taxon>
        <taxon>Agaricomycetidae</taxon>
        <taxon>Agaricales</taxon>
        <taxon>Tricholomatineae</taxon>
        <taxon>Lyophyllaceae</taxon>
        <taxon>Asterophora</taxon>
    </lineage>
</organism>
<dbReference type="AlphaFoldDB" id="A0A9P7G710"/>
<keyword evidence="7" id="KW-1185">Reference proteome</keyword>
<dbReference type="Gene3D" id="1.20.5.110">
    <property type="match status" value="1"/>
</dbReference>
<name>A0A9P7G710_9AGAR</name>
<proteinExistence type="predicted"/>
<feature type="region of interest" description="Disordered" evidence="4">
    <location>
        <begin position="160"/>
        <end position="179"/>
    </location>
</feature>
<dbReference type="GO" id="GO:0016020">
    <property type="term" value="C:membrane"/>
    <property type="evidence" value="ECO:0007669"/>
    <property type="project" value="InterPro"/>
</dbReference>
<comment type="caution">
    <text evidence="6">The sequence shown here is derived from an EMBL/GenBank/DDBJ whole genome shotgun (WGS) entry which is preliminary data.</text>
</comment>
<dbReference type="Proteomes" id="UP000775547">
    <property type="component" value="Unassembled WGS sequence"/>
</dbReference>
<dbReference type="Gene3D" id="1.20.58.90">
    <property type="match status" value="1"/>
</dbReference>
<feature type="domain" description="Syntaxin 6/10/61 N-terminal" evidence="5">
    <location>
        <begin position="48"/>
        <end position="114"/>
    </location>
</feature>
<gene>
    <name evidence="6" type="ORF">DXG03_007931</name>
</gene>
<dbReference type="GO" id="GO:0012505">
    <property type="term" value="C:endomembrane system"/>
    <property type="evidence" value="ECO:0007669"/>
    <property type="project" value="UniProtKB-SubCell"/>
</dbReference>
<evidence type="ECO:0000256" key="4">
    <source>
        <dbReference type="SAM" id="MobiDB-lite"/>
    </source>
</evidence>
<reference evidence="6" key="1">
    <citation type="submission" date="2020-07" db="EMBL/GenBank/DDBJ databases">
        <authorList>
            <person name="Nieuwenhuis M."/>
            <person name="Van De Peppel L.J.J."/>
        </authorList>
    </citation>
    <scope>NUCLEOTIDE SEQUENCE</scope>
    <source>
        <strain evidence="6">AP01</strain>
        <tissue evidence="6">Mycelium</tissue>
    </source>
</reference>
<evidence type="ECO:0000313" key="6">
    <source>
        <dbReference type="EMBL" id="KAG5644708.1"/>
    </source>
</evidence>
<dbReference type="GO" id="GO:0015031">
    <property type="term" value="P:protein transport"/>
    <property type="evidence" value="ECO:0007669"/>
    <property type="project" value="UniProtKB-KW"/>
</dbReference>
<dbReference type="GO" id="GO:0048193">
    <property type="term" value="P:Golgi vesicle transport"/>
    <property type="evidence" value="ECO:0007669"/>
    <property type="project" value="InterPro"/>
</dbReference>